<accession>A0ABN3B8W9</accession>
<dbReference type="InterPro" id="IPR010982">
    <property type="entry name" value="Lambda_DNA-bd_dom_sf"/>
</dbReference>
<feature type="region of interest" description="Disordered" evidence="1">
    <location>
        <begin position="150"/>
        <end position="186"/>
    </location>
</feature>
<evidence type="ECO:0000256" key="1">
    <source>
        <dbReference type="SAM" id="MobiDB-lite"/>
    </source>
</evidence>
<reference evidence="3 4" key="1">
    <citation type="journal article" date="2019" name="Int. J. Syst. Evol. Microbiol.">
        <title>The Global Catalogue of Microorganisms (GCM) 10K type strain sequencing project: providing services to taxonomists for standard genome sequencing and annotation.</title>
        <authorList>
            <consortium name="The Broad Institute Genomics Platform"/>
            <consortium name="The Broad Institute Genome Sequencing Center for Infectious Disease"/>
            <person name="Wu L."/>
            <person name="Ma J."/>
        </authorList>
    </citation>
    <scope>NUCLEOTIDE SEQUENCE [LARGE SCALE GENOMIC DNA]</scope>
    <source>
        <strain evidence="3 4">JCM 14919</strain>
    </source>
</reference>
<evidence type="ECO:0000259" key="2">
    <source>
        <dbReference type="PROSITE" id="PS50943"/>
    </source>
</evidence>
<dbReference type="PROSITE" id="PS50943">
    <property type="entry name" value="HTH_CROC1"/>
    <property type="match status" value="1"/>
</dbReference>
<comment type="caution">
    <text evidence="3">The sequence shown here is derived from an EMBL/GenBank/DDBJ whole genome shotgun (WGS) entry which is preliminary data.</text>
</comment>
<gene>
    <name evidence="3" type="ORF">GCM10009786_26810</name>
</gene>
<dbReference type="Gene3D" id="1.10.260.40">
    <property type="entry name" value="lambda repressor-like DNA-binding domains"/>
    <property type="match status" value="1"/>
</dbReference>
<dbReference type="CDD" id="cd00093">
    <property type="entry name" value="HTH_XRE"/>
    <property type="match status" value="1"/>
</dbReference>
<dbReference type="Pfam" id="PF13560">
    <property type="entry name" value="HTH_31"/>
    <property type="match status" value="1"/>
</dbReference>
<feature type="compositionally biased region" description="Acidic residues" evidence="1">
    <location>
        <begin position="175"/>
        <end position="186"/>
    </location>
</feature>
<feature type="compositionally biased region" description="Polar residues" evidence="1">
    <location>
        <begin position="150"/>
        <end position="174"/>
    </location>
</feature>
<dbReference type="RefSeq" id="WP_346058596.1">
    <property type="nucleotide sequence ID" value="NZ_BAAAOP010000012.1"/>
</dbReference>
<dbReference type="InterPro" id="IPR001387">
    <property type="entry name" value="Cro/C1-type_HTH"/>
</dbReference>
<evidence type="ECO:0000313" key="4">
    <source>
        <dbReference type="Proteomes" id="UP001501084"/>
    </source>
</evidence>
<dbReference type="SMART" id="SM00530">
    <property type="entry name" value="HTH_XRE"/>
    <property type="match status" value="1"/>
</dbReference>
<sequence length="186" mass="19783">MARPPIKTAPDFGYALRTAREEQGLTQVDLAERADVSVRWLSNFERGKSPRAELIKVMHVARALGFVFQLTENDGDAVQFADGVPSSIHGIGLLPIGLTRINRMAAENALKSLGGSRGVDILKNVSLPSVADLGISSVYQGALSDATRNMDSSMSAISKRSRTDAPTTGETDSGSPDDEPELNGEA</sequence>
<keyword evidence="4" id="KW-1185">Reference proteome</keyword>
<protein>
    <recommendedName>
        <fullName evidence="2">HTH cro/C1-type domain-containing protein</fullName>
    </recommendedName>
</protein>
<proteinExistence type="predicted"/>
<dbReference type="EMBL" id="BAAAOP010000012">
    <property type="protein sequence ID" value="GAA2190256.1"/>
    <property type="molecule type" value="Genomic_DNA"/>
</dbReference>
<dbReference type="Proteomes" id="UP001501084">
    <property type="component" value="Unassembled WGS sequence"/>
</dbReference>
<name>A0ABN3B8W9_9MICO</name>
<dbReference type="SUPFAM" id="SSF47413">
    <property type="entry name" value="lambda repressor-like DNA-binding domains"/>
    <property type="match status" value="1"/>
</dbReference>
<feature type="domain" description="HTH cro/C1-type" evidence="2">
    <location>
        <begin position="16"/>
        <end position="73"/>
    </location>
</feature>
<organism evidence="3 4">
    <name type="scientific">Leucobacter alluvii</name>
    <dbReference type="NCBI Taxonomy" id="340321"/>
    <lineage>
        <taxon>Bacteria</taxon>
        <taxon>Bacillati</taxon>
        <taxon>Actinomycetota</taxon>
        <taxon>Actinomycetes</taxon>
        <taxon>Micrococcales</taxon>
        <taxon>Microbacteriaceae</taxon>
        <taxon>Leucobacter</taxon>
    </lineage>
</organism>
<evidence type="ECO:0000313" key="3">
    <source>
        <dbReference type="EMBL" id="GAA2190256.1"/>
    </source>
</evidence>